<dbReference type="Gene3D" id="2.10.25.10">
    <property type="entry name" value="Laminin"/>
    <property type="match status" value="1"/>
</dbReference>
<dbReference type="OrthoDB" id="6236007at2759"/>
<keyword evidence="5" id="KW-1185">Reference proteome</keyword>
<evidence type="ECO:0000256" key="1">
    <source>
        <dbReference type="ARBA" id="ARBA00022690"/>
    </source>
</evidence>
<keyword evidence="1" id="KW-0646">Protease inhibitor</keyword>
<accession>B4PXK7</accession>
<reference evidence="4 5" key="1">
    <citation type="journal article" date="2007" name="Nature">
        <title>Evolution of genes and genomes on the Drosophila phylogeny.</title>
        <authorList>
            <consortium name="Drosophila 12 Genomes Consortium"/>
            <person name="Clark A.G."/>
            <person name="Eisen M.B."/>
            <person name="Smith D.R."/>
            <person name="Bergman C.M."/>
            <person name="Oliver B."/>
            <person name="Markow T.A."/>
            <person name="Kaufman T.C."/>
            <person name="Kellis M."/>
            <person name="Gelbart W."/>
            <person name="Iyer V.N."/>
            <person name="Pollard D.A."/>
            <person name="Sackton T.B."/>
            <person name="Larracuente A.M."/>
            <person name="Singh N.D."/>
            <person name="Abad J.P."/>
            <person name="Abt D.N."/>
            <person name="Adryan B."/>
            <person name="Aguade M."/>
            <person name="Akashi H."/>
            <person name="Anderson W.W."/>
            <person name="Aquadro C.F."/>
            <person name="Ardell D.H."/>
            <person name="Arguello R."/>
            <person name="Artieri C.G."/>
            <person name="Barbash D.A."/>
            <person name="Barker D."/>
            <person name="Barsanti P."/>
            <person name="Batterham P."/>
            <person name="Batzoglou S."/>
            <person name="Begun D."/>
            <person name="Bhutkar A."/>
            <person name="Blanco E."/>
            <person name="Bosak S.A."/>
            <person name="Bradley R.K."/>
            <person name="Brand A.D."/>
            <person name="Brent M.R."/>
            <person name="Brooks A.N."/>
            <person name="Brown R.H."/>
            <person name="Butlin R.K."/>
            <person name="Caggese C."/>
            <person name="Calvi B.R."/>
            <person name="Bernardo de Carvalho A."/>
            <person name="Caspi A."/>
            <person name="Castrezana S."/>
            <person name="Celniker S.E."/>
            <person name="Chang J.L."/>
            <person name="Chapple C."/>
            <person name="Chatterji S."/>
            <person name="Chinwalla A."/>
            <person name="Civetta A."/>
            <person name="Clifton S.W."/>
            <person name="Comeron J.M."/>
            <person name="Costello J.C."/>
            <person name="Coyne J.A."/>
            <person name="Daub J."/>
            <person name="David R.G."/>
            <person name="Delcher A.L."/>
            <person name="Delehaunty K."/>
            <person name="Do C.B."/>
            <person name="Ebling H."/>
            <person name="Edwards K."/>
            <person name="Eickbush T."/>
            <person name="Evans J.D."/>
            <person name="Filipski A."/>
            <person name="Findeiss S."/>
            <person name="Freyhult E."/>
            <person name="Fulton L."/>
            <person name="Fulton R."/>
            <person name="Garcia A.C."/>
            <person name="Gardiner A."/>
            <person name="Garfield D.A."/>
            <person name="Garvin B.E."/>
            <person name="Gibson G."/>
            <person name="Gilbert D."/>
            <person name="Gnerre S."/>
            <person name="Godfrey J."/>
            <person name="Good R."/>
            <person name="Gotea V."/>
            <person name="Gravely B."/>
            <person name="Greenberg A.J."/>
            <person name="Griffiths-Jones S."/>
            <person name="Gross S."/>
            <person name="Guigo R."/>
            <person name="Gustafson E.A."/>
            <person name="Haerty W."/>
            <person name="Hahn M.W."/>
            <person name="Halligan D.L."/>
            <person name="Halpern A.L."/>
            <person name="Halter G.M."/>
            <person name="Han M.V."/>
            <person name="Heger A."/>
            <person name="Hillier L."/>
            <person name="Hinrichs A.S."/>
            <person name="Holmes I."/>
            <person name="Hoskins R.A."/>
            <person name="Hubisz M.J."/>
            <person name="Hultmark D."/>
            <person name="Huntley M.A."/>
            <person name="Jaffe D.B."/>
            <person name="Jagadeeshan S."/>
            <person name="Jeck W.R."/>
            <person name="Johnson J."/>
            <person name="Jones C.D."/>
            <person name="Jordan W.C."/>
            <person name="Karpen G.H."/>
            <person name="Kataoka E."/>
            <person name="Keightley P.D."/>
            <person name="Kheradpour P."/>
            <person name="Kirkness E.F."/>
            <person name="Koerich L.B."/>
            <person name="Kristiansen K."/>
            <person name="Kudrna D."/>
            <person name="Kulathinal R.J."/>
            <person name="Kumar S."/>
            <person name="Kwok R."/>
            <person name="Lander E."/>
            <person name="Langley C.H."/>
            <person name="Lapoint R."/>
            <person name="Lazzaro B.P."/>
            <person name="Lee S.J."/>
            <person name="Levesque L."/>
            <person name="Li R."/>
            <person name="Lin C.F."/>
            <person name="Lin M.F."/>
            <person name="Lindblad-Toh K."/>
            <person name="Llopart A."/>
            <person name="Long M."/>
            <person name="Low L."/>
            <person name="Lozovsky E."/>
            <person name="Lu J."/>
            <person name="Luo M."/>
            <person name="Machado C.A."/>
            <person name="Makalowski W."/>
            <person name="Marzo M."/>
            <person name="Matsuda M."/>
            <person name="Matzkin L."/>
            <person name="McAllister B."/>
            <person name="McBride C.S."/>
            <person name="McKernan B."/>
            <person name="McKernan K."/>
            <person name="Mendez-Lago M."/>
            <person name="Minx P."/>
            <person name="Mollenhauer M.U."/>
            <person name="Montooth K."/>
            <person name="Mount S.M."/>
            <person name="Mu X."/>
            <person name="Myers E."/>
            <person name="Negre B."/>
            <person name="Newfeld S."/>
            <person name="Nielsen R."/>
            <person name="Noor M.A."/>
            <person name="O'Grady P."/>
            <person name="Pachter L."/>
            <person name="Papaceit M."/>
            <person name="Parisi M.J."/>
            <person name="Parisi M."/>
            <person name="Parts L."/>
            <person name="Pedersen J.S."/>
            <person name="Pesole G."/>
            <person name="Phillippy A.M."/>
            <person name="Ponting C.P."/>
            <person name="Pop M."/>
            <person name="Porcelli D."/>
            <person name="Powell J.R."/>
            <person name="Prohaska S."/>
            <person name="Pruitt K."/>
            <person name="Puig M."/>
            <person name="Quesneville H."/>
            <person name="Ram K.R."/>
            <person name="Rand D."/>
            <person name="Rasmussen M.D."/>
            <person name="Reed L.K."/>
            <person name="Reenan R."/>
            <person name="Reily A."/>
            <person name="Remington K.A."/>
            <person name="Rieger T.T."/>
            <person name="Ritchie M.G."/>
            <person name="Robin C."/>
            <person name="Rogers Y.H."/>
            <person name="Rohde C."/>
            <person name="Rozas J."/>
            <person name="Rubenfield M.J."/>
            <person name="Ruiz A."/>
            <person name="Russo S."/>
            <person name="Salzberg S.L."/>
            <person name="Sanchez-Gracia A."/>
            <person name="Saranga D.J."/>
            <person name="Sato H."/>
            <person name="Schaeffer S.W."/>
            <person name="Schatz M.C."/>
            <person name="Schlenke T."/>
            <person name="Schwartz R."/>
            <person name="Segarra C."/>
            <person name="Singh R.S."/>
            <person name="Sirot L."/>
            <person name="Sirota M."/>
            <person name="Sisneros N.B."/>
            <person name="Smith C.D."/>
            <person name="Smith T.F."/>
            <person name="Spieth J."/>
            <person name="Stage D.E."/>
            <person name="Stark A."/>
            <person name="Stephan W."/>
            <person name="Strausberg R.L."/>
            <person name="Strempel S."/>
            <person name="Sturgill D."/>
            <person name="Sutton G."/>
            <person name="Sutton G.G."/>
            <person name="Tao W."/>
            <person name="Teichmann S."/>
            <person name="Tobari Y.N."/>
            <person name="Tomimura Y."/>
            <person name="Tsolas J.M."/>
            <person name="Valente V.L."/>
            <person name="Venter E."/>
            <person name="Venter J.C."/>
            <person name="Vicario S."/>
            <person name="Vieira F.G."/>
            <person name="Vilella A.J."/>
            <person name="Villasante A."/>
            <person name="Walenz B."/>
            <person name="Wang J."/>
            <person name="Wasserman M."/>
            <person name="Watts T."/>
            <person name="Wilson D."/>
            <person name="Wilson R.K."/>
            <person name="Wing R.A."/>
            <person name="Wolfner M.F."/>
            <person name="Wong A."/>
            <person name="Wong G.K."/>
            <person name="Wu C.I."/>
            <person name="Wu G."/>
            <person name="Yamamoto D."/>
            <person name="Yang H.P."/>
            <person name="Yang S.P."/>
            <person name="Yorke J.A."/>
            <person name="Yoshida K."/>
            <person name="Zdobnov E."/>
            <person name="Zhang P."/>
            <person name="Zhang Y."/>
            <person name="Zimin A.V."/>
            <person name="Baldwin J."/>
            <person name="Abdouelleil A."/>
            <person name="Abdulkadir J."/>
            <person name="Abebe A."/>
            <person name="Abera B."/>
            <person name="Abreu J."/>
            <person name="Acer S.C."/>
            <person name="Aftuck L."/>
            <person name="Alexander A."/>
            <person name="An P."/>
            <person name="Anderson E."/>
            <person name="Anderson S."/>
            <person name="Arachi H."/>
            <person name="Azer M."/>
            <person name="Bachantsang P."/>
            <person name="Barry A."/>
            <person name="Bayul T."/>
            <person name="Berlin A."/>
            <person name="Bessette D."/>
            <person name="Bloom T."/>
            <person name="Blye J."/>
            <person name="Boguslavskiy L."/>
            <person name="Bonnet C."/>
            <person name="Boukhgalter B."/>
            <person name="Bourzgui I."/>
            <person name="Brown A."/>
            <person name="Cahill P."/>
            <person name="Channer S."/>
            <person name="Cheshatsang Y."/>
            <person name="Chuda L."/>
            <person name="Citroen M."/>
            <person name="Collymore A."/>
            <person name="Cooke P."/>
            <person name="Costello M."/>
            <person name="D'Aco K."/>
            <person name="Daza R."/>
            <person name="De Haan G."/>
            <person name="DeGray S."/>
            <person name="DeMaso C."/>
            <person name="Dhargay N."/>
            <person name="Dooley K."/>
            <person name="Dooley E."/>
            <person name="Doricent M."/>
            <person name="Dorje P."/>
            <person name="Dorjee K."/>
            <person name="Dupes A."/>
            <person name="Elong R."/>
            <person name="Falk J."/>
            <person name="Farina A."/>
            <person name="Faro S."/>
            <person name="Ferguson D."/>
            <person name="Fisher S."/>
            <person name="Foley C.D."/>
            <person name="Franke A."/>
            <person name="Friedrich D."/>
            <person name="Gadbois L."/>
            <person name="Gearin G."/>
            <person name="Gearin C.R."/>
            <person name="Giannoukos G."/>
            <person name="Goode T."/>
            <person name="Graham J."/>
            <person name="Grandbois E."/>
            <person name="Grewal S."/>
            <person name="Gyaltsen K."/>
            <person name="Hafez N."/>
            <person name="Hagos B."/>
            <person name="Hall J."/>
            <person name="Henson C."/>
            <person name="Hollinger A."/>
            <person name="Honan T."/>
            <person name="Huard M.D."/>
            <person name="Hughes L."/>
            <person name="Hurhula B."/>
            <person name="Husby M.E."/>
            <person name="Kamat A."/>
            <person name="Kanga B."/>
            <person name="Kashin S."/>
            <person name="Khazanovich D."/>
            <person name="Kisner P."/>
            <person name="Lance K."/>
            <person name="Lara M."/>
            <person name="Lee W."/>
            <person name="Lennon N."/>
            <person name="Letendre F."/>
            <person name="LeVine R."/>
            <person name="Lipovsky A."/>
            <person name="Liu X."/>
            <person name="Liu J."/>
            <person name="Liu S."/>
            <person name="Lokyitsang T."/>
            <person name="Lokyitsang Y."/>
            <person name="Lubonja R."/>
            <person name="Lui A."/>
            <person name="MacDonald P."/>
            <person name="Magnisalis V."/>
            <person name="Maru K."/>
            <person name="Matthews C."/>
            <person name="McCusker W."/>
            <person name="McDonough S."/>
            <person name="Mehta T."/>
            <person name="Meldrim J."/>
            <person name="Meneus L."/>
            <person name="Mihai O."/>
            <person name="Mihalev A."/>
            <person name="Mihova T."/>
            <person name="Mittelman R."/>
            <person name="Mlenga V."/>
            <person name="Montmayeur A."/>
            <person name="Mulrain L."/>
            <person name="Navidi A."/>
            <person name="Naylor J."/>
            <person name="Negash T."/>
            <person name="Nguyen T."/>
            <person name="Nguyen N."/>
            <person name="Nicol R."/>
            <person name="Norbu C."/>
            <person name="Norbu N."/>
            <person name="Novod N."/>
            <person name="O'Neill B."/>
            <person name="Osman S."/>
            <person name="Markiewicz E."/>
            <person name="Oyono O.L."/>
            <person name="Patti C."/>
            <person name="Phunkhang P."/>
            <person name="Pierre F."/>
            <person name="Priest M."/>
            <person name="Raghuraman S."/>
            <person name="Rege F."/>
            <person name="Reyes R."/>
            <person name="Rise C."/>
            <person name="Rogov P."/>
            <person name="Ross K."/>
            <person name="Ryan E."/>
            <person name="Settipalli S."/>
            <person name="Shea T."/>
            <person name="Sherpa N."/>
            <person name="Shi L."/>
            <person name="Shih D."/>
            <person name="Sparrow T."/>
            <person name="Spaulding J."/>
            <person name="Stalker J."/>
            <person name="Stange-Thomann N."/>
            <person name="Stavropoulos S."/>
            <person name="Stone C."/>
            <person name="Strader C."/>
            <person name="Tesfaye S."/>
            <person name="Thomson T."/>
            <person name="Thoulutsang Y."/>
            <person name="Thoulutsang D."/>
            <person name="Topham K."/>
            <person name="Topping I."/>
            <person name="Tsamla T."/>
            <person name="Vassiliev H."/>
            <person name="Vo A."/>
            <person name="Wangchuk T."/>
            <person name="Wangdi T."/>
            <person name="Weiand M."/>
            <person name="Wilkinson J."/>
            <person name="Wilson A."/>
            <person name="Yadav S."/>
            <person name="Young G."/>
            <person name="Yu Q."/>
            <person name="Zembek L."/>
            <person name="Zhong D."/>
            <person name="Zimmer A."/>
            <person name="Zwirko Z."/>
            <person name="Jaffe D.B."/>
            <person name="Alvarez P."/>
            <person name="Brockman W."/>
            <person name="Butler J."/>
            <person name="Chin C."/>
            <person name="Gnerre S."/>
            <person name="Grabherr M."/>
            <person name="Kleber M."/>
            <person name="Mauceli E."/>
            <person name="MacCallum I."/>
        </authorList>
    </citation>
    <scope>NUCLEOTIDE SEQUENCE [LARGE SCALE GENOMIC DNA]</scope>
    <source>
        <strain evidence="5">Tai18E2 / Tucson 14021-0261.01</strain>
    </source>
</reference>
<gene>
    <name evidence="4" type="primary">Dyak\GE16660</name>
    <name evidence="4" type="synonym">dyak_GLEANR_18060</name>
    <name evidence="4" type="synonym">GE16660</name>
    <name evidence="4" type="ORF">Dyak_GE16660</name>
</gene>
<dbReference type="InterPro" id="IPR036084">
    <property type="entry name" value="Ser_inhib-like_sf"/>
</dbReference>
<keyword evidence="2" id="KW-1015">Disulfide bond</keyword>
<reference evidence="4 5" key="2">
    <citation type="journal article" date="2007" name="PLoS Biol.">
        <title>Principles of genome evolution in the Drosophila melanogaster species group.</title>
        <authorList>
            <person name="Ranz J.M."/>
            <person name="Maurin D."/>
            <person name="Chan Y.S."/>
            <person name="von Grotthuss M."/>
            <person name="Hillier L.W."/>
            <person name="Roote J."/>
            <person name="Ashburner M."/>
            <person name="Bergman C.M."/>
        </authorList>
    </citation>
    <scope>NUCLEOTIDE SEQUENCE [LARGE SCALE GENOMIC DNA]</scope>
    <source>
        <strain evidence="5">Tai18E2 / Tucson 14021-0261.01</strain>
    </source>
</reference>
<dbReference type="Proteomes" id="UP000002282">
    <property type="component" value="Chromosome X"/>
</dbReference>
<proteinExistence type="predicted"/>
<dbReference type="eggNOG" id="ENOG502SX7T">
    <property type="taxonomic scope" value="Eukaryota"/>
</dbReference>
<dbReference type="AlphaFoldDB" id="B4PXK7"/>
<evidence type="ECO:0000256" key="2">
    <source>
        <dbReference type="ARBA" id="ARBA00023157"/>
    </source>
</evidence>
<evidence type="ECO:0000313" key="5">
    <source>
        <dbReference type="Proteomes" id="UP000002282"/>
    </source>
</evidence>
<evidence type="ECO:0000313" key="4">
    <source>
        <dbReference type="EMBL" id="EDX00860.2"/>
    </source>
</evidence>
<dbReference type="SUPFAM" id="SSF57567">
    <property type="entry name" value="Serine protease inhibitors"/>
    <property type="match status" value="1"/>
</dbReference>
<dbReference type="HOGENOM" id="CLU_156801_0_1_1"/>
<dbReference type="FunFam" id="2.10.25.10:FF:000674">
    <property type="entry name" value="Mucin-2"/>
    <property type="match status" value="1"/>
</dbReference>
<dbReference type="CDD" id="cd19941">
    <property type="entry name" value="TIL"/>
    <property type="match status" value="1"/>
</dbReference>
<evidence type="ECO:0000259" key="3">
    <source>
        <dbReference type="Pfam" id="PF01826"/>
    </source>
</evidence>
<dbReference type="InterPro" id="IPR002919">
    <property type="entry name" value="TIL_dom"/>
</dbReference>
<dbReference type="GO" id="GO:0030414">
    <property type="term" value="F:peptidase inhibitor activity"/>
    <property type="evidence" value="ECO:0007669"/>
    <property type="project" value="UniProtKB-KW"/>
</dbReference>
<organism evidence="4 5">
    <name type="scientific">Drosophila yakuba</name>
    <name type="common">Fruit fly</name>
    <dbReference type="NCBI Taxonomy" id="7245"/>
    <lineage>
        <taxon>Eukaryota</taxon>
        <taxon>Metazoa</taxon>
        <taxon>Ecdysozoa</taxon>
        <taxon>Arthropoda</taxon>
        <taxon>Hexapoda</taxon>
        <taxon>Insecta</taxon>
        <taxon>Pterygota</taxon>
        <taxon>Neoptera</taxon>
        <taxon>Endopterygota</taxon>
        <taxon>Diptera</taxon>
        <taxon>Brachycera</taxon>
        <taxon>Muscomorpha</taxon>
        <taxon>Ephydroidea</taxon>
        <taxon>Drosophilidae</taxon>
        <taxon>Drosophila</taxon>
        <taxon>Sophophora</taxon>
    </lineage>
</organism>
<feature type="domain" description="TIL" evidence="3">
    <location>
        <begin position="156"/>
        <end position="211"/>
    </location>
</feature>
<name>B4PXK7_DROYA</name>
<dbReference type="Pfam" id="PF01826">
    <property type="entry name" value="TIL"/>
    <property type="match status" value="1"/>
</dbReference>
<dbReference type="EMBL" id="CM000162">
    <property type="protein sequence ID" value="EDX00860.2"/>
    <property type="molecule type" value="Genomic_DNA"/>
</dbReference>
<sequence length="218" mass="23579">MGLRGSESPIHGSSSAKSTVGCPARYSYVMYVCISSTNYLSNRASTVRNVGVRCFIANLYFNVFCPLLTKCKSNLIIRASSCSIPKFQRQYANELHGIPFLPGYKSPVAVSSSIQFTLDAPQVLTMLRSNLSLLIIGCCCLLFAVATRTPIPPRSCPENETYLTCGPDCQTECATLGKPCLIRHIRCPDACYCNEGFARNAGGTCIPIRQCSGGGYGN</sequence>
<dbReference type="KEGG" id="dya:Dyak_GE16660"/>
<protein>
    <submittedName>
        <fullName evidence="4">Uncharacterized protein, isoform A</fullName>
    </submittedName>
</protein>